<sequence length="397" mass="45017">MKVKARKGDSLSYYASLFHIPVELLVDSNPQLDPDHLEADEMVEVPGFIKETCVVREGDTLWGLSGERNIGVDALLLINENSDPNEVETGVELFLPRRVVTPVVNGKQPYDSVRFQKDLILLQELYPFIRVNAIGKSVLGKDLMECKIGRGAKKVHMNGAFHGNEWITSAVLMTFLNDYLLSLTNSKDLRGIPILPLYRTVSLSLVPMVNPDGVDLVLNGPPDGMAEELVRLNGGRVEFTGWKANIRGIDLNKQFPARWEFEKRRMEVSTPGPRDFTGNLPISEPESKAMEQLARKERFHRLVAVHTQGKEFYWGYEGLESKESERLAGEIKRASGYASIRYVDSYAGFKDWFIQEFQQTGITLELGKGINPLPLSQFDTIYRDTLGIYLIMLYKWW</sequence>
<keyword evidence="7" id="KW-0482">Metalloprotease</keyword>
<accession>A0A0M0GN68</accession>
<dbReference type="PROSITE" id="PS00132">
    <property type="entry name" value="CARBOXYPEPT_ZN_1"/>
    <property type="match status" value="1"/>
</dbReference>
<dbReference type="SMART" id="SM00631">
    <property type="entry name" value="Zn_pept"/>
    <property type="match status" value="1"/>
</dbReference>
<keyword evidence="6" id="KW-0862">Zinc</keyword>
<feature type="domain" description="Peptidase M14" evidence="10">
    <location>
        <begin position="106"/>
        <end position="393"/>
    </location>
</feature>
<dbReference type="EMBL" id="LGUE01000001">
    <property type="protein sequence ID" value="KON91370.1"/>
    <property type="molecule type" value="Genomic_DNA"/>
</dbReference>
<dbReference type="InterPro" id="IPR000834">
    <property type="entry name" value="Peptidase_M14"/>
</dbReference>
<name>A0A0M0GN68_9BACI</name>
<dbReference type="CDD" id="cd06229">
    <property type="entry name" value="M14_Endopeptidase_I"/>
    <property type="match status" value="1"/>
</dbReference>
<dbReference type="GO" id="GO:0005615">
    <property type="term" value="C:extracellular space"/>
    <property type="evidence" value="ECO:0007669"/>
    <property type="project" value="TreeGrafter"/>
</dbReference>
<keyword evidence="12" id="KW-1185">Reference proteome</keyword>
<protein>
    <submittedName>
        <fullName evidence="11">Peptidase M14</fullName>
    </submittedName>
</protein>
<dbReference type="Gene3D" id="3.40.630.10">
    <property type="entry name" value="Zn peptidases"/>
    <property type="match status" value="1"/>
</dbReference>
<evidence type="ECO:0000256" key="4">
    <source>
        <dbReference type="ARBA" id="ARBA00022723"/>
    </source>
</evidence>
<dbReference type="GO" id="GO:0008270">
    <property type="term" value="F:zinc ion binding"/>
    <property type="evidence" value="ECO:0007669"/>
    <property type="project" value="InterPro"/>
</dbReference>
<dbReference type="Proteomes" id="UP000037405">
    <property type="component" value="Unassembled WGS sequence"/>
</dbReference>
<comment type="similarity">
    <text evidence="2 8">Belongs to the peptidase M14 family.</text>
</comment>
<evidence type="ECO:0000313" key="11">
    <source>
        <dbReference type="EMBL" id="KON91370.1"/>
    </source>
</evidence>
<dbReference type="GO" id="GO:0006508">
    <property type="term" value="P:proteolysis"/>
    <property type="evidence" value="ECO:0007669"/>
    <property type="project" value="UniProtKB-KW"/>
</dbReference>
<dbReference type="InterPro" id="IPR018392">
    <property type="entry name" value="LysM"/>
</dbReference>
<evidence type="ECO:0000259" key="10">
    <source>
        <dbReference type="PROSITE" id="PS52035"/>
    </source>
</evidence>
<evidence type="ECO:0000256" key="8">
    <source>
        <dbReference type="PROSITE-ProRule" id="PRU01379"/>
    </source>
</evidence>
<evidence type="ECO:0000313" key="12">
    <source>
        <dbReference type="Proteomes" id="UP000037405"/>
    </source>
</evidence>
<reference evidence="12" key="1">
    <citation type="submission" date="2015-07" db="EMBL/GenBank/DDBJ databases">
        <title>Fjat-14235 jcm11544.</title>
        <authorList>
            <person name="Liu B."/>
            <person name="Wang J."/>
            <person name="Zhu Y."/>
            <person name="Liu G."/>
            <person name="Chen Q."/>
            <person name="Chen Z."/>
            <person name="Lan J."/>
            <person name="Che J."/>
            <person name="Ge C."/>
            <person name="Shi H."/>
            <person name="Pan Z."/>
            <person name="Liu X."/>
        </authorList>
    </citation>
    <scope>NUCLEOTIDE SEQUENCE [LARGE SCALE GENOMIC DNA]</scope>
    <source>
        <strain evidence="12">JCM 11544</strain>
    </source>
</reference>
<dbReference type="InterPro" id="IPR034274">
    <property type="entry name" value="ENP1_M14_CPD"/>
</dbReference>
<dbReference type="RefSeq" id="WP_053426576.1">
    <property type="nucleotide sequence ID" value="NZ_JAUKEH010000001.1"/>
</dbReference>
<dbReference type="SUPFAM" id="SSF53187">
    <property type="entry name" value="Zn-dependent exopeptidases"/>
    <property type="match status" value="1"/>
</dbReference>
<evidence type="ECO:0000256" key="7">
    <source>
        <dbReference type="ARBA" id="ARBA00023049"/>
    </source>
</evidence>
<dbReference type="AlphaFoldDB" id="A0A0M0GN68"/>
<dbReference type="Gene3D" id="3.10.350.10">
    <property type="entry name" value="LysM domain"/>
    <property type="match status" value="1"/>
</dbReference>
<dbReference type="PATRIC" id="fig|189381.12.peg.542"/>
<evidence type="ECO:0000259" key="9">
    <source>
        <dbReference type="PROSITE" id="PS51782"/>
    </source>
</evidence>
<dbReference type="PROSITE" id="PS52035">
    <property type="entry name" value="PEPTIDASE_M14"/>
    <property type="match status" value="1"/>
</dbReference>
<dbReference type="PANTHER" id="PTHR11705:SF143">
    <property type="entry name" value="SLL0236 PROTEIN"/>
    <property type="match status" value="1"/>
</dbReference>
<dbReference type="SMART" id="SM00257">
    <property type="entry name" value="LysM"/>
    <property type="match status" value="2"/>
</dbReference>
<dbReference type="InterPro" id="IPR057246">
    <property type="entry name" value="CARBOXYPEPT_ZN_1"/>
</dbReference>
<keyword evidence="4" id="KW-0479">Metal-binding</keyword>
<dbReference type="Pfam" id="PF00246">
    <property type="entry name" value="Peptidase_M14"/>
    <property type="match status" value="1"/>
</dbReference>
<dbReference type="GO" id="GO:0004181">
    <property type="term" value="F:metallocarboxypeptidase activity"/>
    <property type="evidence" value="ECO:0007669"/>
    <property type="project" value="InterPro"/>
</dbReference>
<gene>
    <name evidence="11" type="ORF">AF331_02270</name>
</gene>
<dbReference type="CDD" id="cd00118">
    <property type="entry name" value="LysM"/>
    <property type="match status" value="1"/>
</dbReference>
<keyword evidence="3" id="KW-0645">Protease</keyword>
<keyword evidence="5" id="KW-0378">Hydrolase</keyword>
<comment type="caution">
    <text evidence="11">The sequence shown here is derived from an EMBL/GenBank/DDBJ whole genome shotgun (WGS) entry which is preliminary data.</text>
</comment>
<dbReference type="InterPro" id="IPR036779">
    <property type="entry name" value="LysM_dom_sf"/>
</dbReference>
<evidence type="ECO:0000256" key="1">
    <source>
        <dbReference type="ARBA" id="ARBA00001947"/>
    </source>
</evidence>
<dbReference type="SUPFAM" id="SSF54106">
    <property type="entry name" value="LysM domain"/>
    <property type="match status" value="1"/>
</dbReference>
<evidence type="ECO:0000256" key="5">
    <source>
        <dbReference type="ARBA" id="ARBA00022801"/>
    </source>
</evidence>
<dbReference type="PROSITE" id="PS51782">
    <property type="entry name" value="LYSM"/>
    <property type="match status" value="1"/>
</dbReference>
<organism evidence="11 12">
    <name type="scientific">Rossellomorea marisflavi</name>
    <dbReference type="NCBI Taxonomy" id="189381"/>
    <lineage>
        <taxon>Bacteria</taxon>
        <taxon>Bacillati</taxon>
        <taxon>Bacillota</taxon>
        <taxon>Bacilli</taxon>
        <taxon>Bacillales</taxon>
        <taxon>Bacillaceae</taxon>
        <taxon>Rossellomorea</taxon>
    </lineage>
</organism>
<evidence type="ECO:0000256" key="6">
    <source>
        <dbReference type="ARBA" id="ARBA00022833"/>
    </source>
</evidence>
<dbReference type="OrthoDB" id="9802862at2"/>
<comment type="cofactor">
    <cofactor evidence="1">
        <name>Zn(2+)</name>
        <dbReference type="ChEBI" id="CHEBI:29105"/>
    </cofactor>
</comment>
<dbReference type="Pfam" id="PF01476">
    <property type="entry name" value="LysM"/>
    <property type="match status" value="2"/>
</dbReference>
<feature type="domain" description="LysM" evidence="9">
    <location>
        <begin position="51"/>
        <end position="95"/>
    </location>
</feature>
<dbReference type="STRING" id="189381.GCA_900166615_03849"/>
<dbReference type="PANTHER" id="PTHR11705">
    <property type="entry name" value="PROTEASE FAMILY M14 CARBOXYPEPTIDASE A,B"/>
    <property type="match status" value="1"/>
</dbReference>
<proteinExistence type="inferred from homology"/>
<evidence type="ECO:0000256" key="2">
    <source>
        <dbReference type="ARBA" id="ARBA00005988"/>
    </source>
</evidence>
<feature type="active site" description="Proton donor/acceptor" evidence="8">
    <location>
        <position position="365"/>
    </location>
</feature>
<evidence type="ECO:0000256" key="3">
    <source>
        <dbReference type="ARBA" id="ARBA00022670"/>
    </source>
</evidence>